<proteinExistence type="predicted"/>
<evidence type="ECO:0000313" key="6">
    <source>
        <dbReference type="Proteomes" id="UP001142610"/>
    </source>
</evidence>
<evidence type="ECO:0000256" key="2">
    <source>
        <dbReference type="ARBA" id="ARBA00022729"/>
    </source>
</evidence>
<dbReference type="Gene3D" id="3.40.50.1820">
    <property type="entry name" value="alpha/beta hydrolase"/>
    <property type="match status" value="1"/>
</dbReference>
<reference evidence="5" key="1">
    <citation type="submission" date="2022-07" db="EMBL/GenBank/DDBJ databases">
        <title>Parvularcula maris sp. nov., an algicidal bacterium isolated from seawater.</title>
        <authorList>
            <person name="Li F."/>
        </authorList>
    </citation>
    <scope>NUCLEOTIDE SEQUENCE</scope>
    <source>
        <strain evidence="5">BGMRC 0090</strain>
    </source>
</reference>
<organism evidence="5 6">
    <name type="scientific">Parvularcula maris</name>
    <dbReference type="NCBI Taxonomy" id="2965077"/>
    <lineage>
        <taxon>Bacteria</taxon>
        <taxon>Pseudomonadati</taxon>
        <taxon>Pseudomonadota</taxon>
        <taxon>Alphaproteobacteria</taxon>
        <taxon>Parvularculales</taxon>
        <taxon>Parvularculaceae</taxon>
        <taxon>Parvularcula</taxon>
    </lineage>
</organism>
<dbReference type="Proteomes" id="UP001142610">
    <property type="component" value="Unassembled WGS sequence"/>
</dbReference>
<dbReference type="InterPro" id="IPR054579">
    <property type="entry name" value="GCE-like_dom"/>
</dbReference>
<dbReference type="Pfam" id="PF22244">
    <property type="entry name" value="GCE_fung"/>
    <property type="match status" value="1"/>
</dbReference>
<dbReference type="PROSITE" id="PS51257">
    <property type="entry name" value="PROKAR_LIPOPROTEIN"/>
    <property type="match status" value="1"/>
</dbReference>
<dbReference type="RefSeq" id="WP_256618283.1">
    <property type="nucleotide sequence ID" value="NZ_JANIBC010000002.1"/>
</dbReference>
<dbReference type="AlphaFoldDB" id="A0A9X2L7P8"/>
<evidence type="ECO:0000256" key="3">
    <source>
        <dbReference type="ARBA" id="ARBA00022801"/>
    </source>
</evidence>
<accession>A0A9X2L7P8</accession>
<keyword evidence="1" id="KW-0719">Serine esterase</keyword>
<sequence>MPREQRLASAVLRPALLLALTLMLSGCVRLTLAWAPQTPKGQEATPAIVASDRSEWEARKPAIEAALQEEIYGTLPVATEAKIAGHRVFEDQKLGEGLVFEEFDVAARPSFPGGSGEQASFTIALVRPASAKGSLPVIMVESFCPRWSAVPHPEAARPTGAEQGEVPGMIRFAFGRYICQPPLEMIAEAGFALALVSATEVVPDQSEAGIAALQRLMPEGEDARWGAVGAWAWVFSVMADILGEQDSIDADRLIAYGHSRYGKAALVAGAFDDSIAGVIAHQSGTGGASLNRRKSGESIEQITRSYPHWFTPAYAEFAGEEDRLQTDQHQLLALIAPRPVLLGNARRDVWSDPNGAFKAAIGAAPVYELYGEAVRPLERLGTFRPEEPVAYWMRPGTHGVVEEDWPAFLAFASAHFGD</sequence>
<keyword evidence="2" id="KW-0732">Signal</keyword>
<evidence type="ECO:0000259" key="4">
    <source>
        <dbReference type="Pfam" id="PF22244"/>
    </source>
</evidence>
<dbReference type="SUPFAM" id="SSF53474">
    <property type="entry name" value="alpha/beta-Hydrolases"/>
    <property type="match status" value="1"/>
</dbReference>
<evidence type="ECO:0000256" key="1">
    <source>
        <dbReference type="ARBA" id="ARBA00022487"/>
    </source>
</evidence>
<name>A0A9X2L7P8_9PROT</name>
<gene>
    <name evidence="5" type="ORF">NOG11_03615</name>
</gene>
<evidence type="ECO:0000313" key="5">
    <source>
        <dbReference type="EMBL" id="MCQ8184466.1"/>
    </source>
</evidence>
<dbReference type="EMBL" id="JANIBC010000002">
    <property type="protein sequence ID" value="MCQ8184466.1"/>
    <property type="molecule type" value="Genomic_DNA"/>
</dbReference>
<keyword evidence="6" id="KW-1185">Reference proteome</keyword>
<comment type="caution">
    <text evidence="5">The sequence shown here is derived from an EMBL/GenBank/DDBJ whole genome shotgun (WGS) entry which is preliminary data.</text>
</comment>
<feature type="domain" description="4-O-methyl-glucuronoyl methylesterase-like" evidence="4">
    <location>
        <begin position="162"/>
        <end position="371"/>
    </location>
</feature>
<dbReference type="GO" id="GO:0052689">
    <property type="term" value="F:carboxylic ester hydrolase activity"/>
    <property type="evidence" value="ECO:0007669"/>
    <property type="project" value="UniProtKB-KW"/>
</dbReference>
<dbReference type="InterPro" id="IPR029058">
    <property type="entry name" value="AB_hydrolase_fold"/>
</dbReference>
<keyword evidence="3" id="KW-0378">Hydrolase</keyword>
<protein>
    <recommendedName>
        <fullName evidence="4">4-O-methyl-glucuronoyl methylesterase-like domain-containing protein</fullName>
    </recommendedName>
</protein>